<sequence length="214" mass="23529">MKFAIFGVNQAVGHKAAQIAIERNHQVTALITGSLSHAPFDISSNTNISWVVGDVTHAEDIQKTIKHCDGVFASLYDEPNTEYSNLSFVKKVIPLMTKNQKLVIVGHVGVGRSYAIQKAAAKIIIRVVLKEPMADESGMEEFLKQYLPNDFIVLRAQLLQNGMMDLVNVKILDDASGSIFGRTKKEDLAGVAMQIFEGKRRDVVWGNIVCVDSG</sequence>
<keyword evidence="3" id="KW-1185">Reference proteome</keyword>
<name>A0A1U7LP24_NEOID</name>
<dbReference type="Proteomes" id="UP000186594">
    <property type="component" value="Unassembled WGS sequence"/>
</dbReference>
<dbReference type="InterPro" id="IPR036291">
    <property type="entry name" value="NAD(P)-bd_dom_sf"/>
</dbReference>
<feature type="domain" description="NAD(P)-binding" evidence="1">
    <location>
        <begin position="11"/>
        <end position="196"/>
    </location>
</feature>
<organism evidence="2 3">
    <name type="scientific">Neolecta irregularis (strain DAH-3)</name>
    <dbReference type="NCBI Taxonomy" id="1198029"/>
    <lineage>
        <taxon>Eukaryota</taxon>
        <taxon>Fungi</taxon>
        <taxon>Dikarya</taxon>
        <taxon>Ascomycota</taxon>
        <taxon>Taphrinomycotina</taxon>
        <taxon>Neolectales</taxon>
        <taxon>Neolectaceae</taxon>
        <taxon>Neolecta</taxon>
    </lineage>
</organism>
<protein>
    <recommendedName>
        <fullName evidence="1">NAD(P)-binding domain-containing protein</fullName>
    </recommendedName>
</protein>
<comment type="caution">
    <text evidence="2">The sequence shown here is derived from an EMBL/GenBank/DDBJ whole genome shotgun (WGS) entry which is preliminary data.</text>
</comment>
<dbReference type="AlphaFoldDB" id="A0A1U7LP24"/>
<dbReference type="Gene3D" id="3.40.50.720">
    <property type="entry name" value="NAD(P)-binding Rossmann-like Domain"/>
    <property type="match status" value="1"/>
</dbReference>
<gene>
    <name evidence="2" type="ORF">NEOLI_001726</name>
</gene>
<dbReference type="Pfam" id="PF13460">
    <property type="entry name" value="NAD_binding_10"/>
    <property type="match status" value="1"/>
</dbReference>
<dbReference type="EMBL" id="LXFE01000826">
    <property type="protein sequence ID" value="OLL24420.1"/>
    <property type="molecule type" value="Genomic_DNA"/>
</dbReference>
<proteinExistence type="predicted"/>
<evidence type="ECO:0000313" key="3">
    <source>
        <dbReference type="Proteomes" id="UP000186594"/>
    </source>
</evidence>
<accession>A0A1U7LP24</accession>
<dbReference type="InterPro" id="IPR016040">
    <property type="entry name" value="NAD(P)-bd_dom"/>
</dbReference>
<evidence type="ECO:0000313" key="2">
    <source>
        <dbReference type="EMBL" id="OLL24420.1"/>
    </source>
</evidence>
<evidence type="ECO:0000259" key="1">
    <source>
        <dbReference type="Pfam" id="PF13460"/>
    </source>
</evidence>
<dbReference type="SUPFAM" id="SSF51735">
    <property type="entry name" value="NAD(P)-binding Rossmann-fold domains"/>
    <property type="match status" value="1"/>
</dbReference>
<reference evidence="2 3" key="1">
    <citation type="submission" date="2016-04" db="EMBL/GenBank/DDBJ databases">
        <title>Evolutionary innovation and constraint leading to complex multicellularity in the Ascomycota.</title>
        <authorList>
            <person name="Cisse O."/>
            <person name="Nguyen A."/>
            <person name="Hewitt D.A."/>
            <person name="Jedd G."/>
            <person name="Stajich J.E."/>
        </authorList>
    </citation>
    <scope>NUCLEOTIDE SEQUENCE [LARGE SCALE GENOMIC DNA]</scope>
    <source>
        <strain evidence="2 3">DAH-3</strain>
    </source>
</reference>